<dbReference type="Pfam" id="PF11863">
    <property type="entry name" value="DUF3383"/>
    <property type="match status" value="1"/>
</dbReference>
<dbReference type="InterPro" id="IPR021808">
    <property type="entry name" value="DUF3383"/>
</dbReference>
<sequence length="341" mass="37141">MASLNSIINITVIDETGAVAQTGFGVPIFIATHSAWQDRIRFYTDLKSVAADGFESTSKAYLAAQSYFSQTPCPPKIAIGRKDAEDKTWSDTINAIAEVDDSWYAVATDDHTADSIVAVSDAVNAMTKIYGYSTNDPDAKDPTKTTDAFSQLKAKAAKRSFGLWSAGADSTFPECGWMGGQLPQQPGSITWAYKQINGSSVDAISSSAETALDQKYANYYKTIAGKNLTINGMVANGEFIDIIRGIDWLKARLQEEQFSLLANTPKIPFTDAGIAMIENACVSVLKEAQRLDVIDQYTIEVPKVADTLTNDRANRKLTNIKITVRMTGAIHEVDETLYVQV</sequence>
<proteinExistence type="predicted"/>
<protein>
    <recommendedName>
        <fullName evidence="3">Phage tail protein</fullName>
    </recommendedName>
</protein>
<accession>A0ABX2ZZ02</accession>
<dbReference type="EMBL" id="MDTU01000005">
    <property type="protein sequence ID" value="ODN41242.1"/>
    <property type="molecule type" value="Genomic_DNA"/>
</dbReference>
<comment type="caution">
    <text evidence="1">The sequence shown here is derived from an EMBL/GenBank/DDBJ whole genome shotgun (WGS) entry which is preliminary data.</text>
</comment>
<keyword evidence="2" id="KW-1185">Reference proteome</keyword>
<evidence type="ECO:0000313" key="2">
    <source>
        <dbReference type="Proteomes" id="UP000094329"/>
    </source>
</evidence>
<dbReference type="Proteomes" id="UP000094329">
    <property type="component" value="Unassembled WGS sequence"/>
</dbReference>
<dbReference type="RefSeq" id="WP_069314378.1">
    <property type="nucleotide sequence ID" value="NZ_MDTU01000005.1"/>
</dbReference>
<evidence type="ECO:0000313" key="1">
    <source>
        <dbReference type="EMBL" id="ODN41242.1"/>
    </source>
</evidence>
<gene>
    <name evidence="1" type="ORF">BGC07_17665</name>
</gene>
<reference evidence="1 2" key="1">
    <citation type="submission" date="2016-08" db="EMBL/GenBank/DDBJ databases">
        <title>Draft genome sequence of Candidatus Piscirickettsia litoralis, from seawater.</title>
        <authorList>
            <person name="Wan X."/>
            <person name="Lee A.J."/>
            <person name="Hou S."/>
            <person name="Donachie S.P."/>
        </authorList>
    </citation>
    <scope>NUCLEOTIDE SEQUENCE [LARGE SCALE GENOMIC DNA]</scope>
    <source>
        <strain evidence="1 2">Y2</strain>
    </source>
</reference>
<evidence type="ECO:0008006" key="3">
    <source>
        <dbReference type="Google" id="ProtNLM"/>
    </source>
</evidence>
<name>A0ABX2ZZ02_9GAMM</name>
<organism evidence="1 2">
    <name type="scientific">Piscirickettsia litoralis</name>
    <dbReference type="NCBI Taxonomy" id="1891921"/>
    <lineage>
        <taxon>Bacteria</taxon>
        <taxon>Pseudomonadati</taxon>
        <taxon>Pseudomonadota</taxon>
        <taxon>Gammaproteobacteria</taxon>
        <taxon>Thiotrichales</taxon>
        <taxon>Piscirickettsiaceae</taxon>
        <taxon>Piscirickettsia</taxon>
    </lineage>
</organism>